<name>R0IR25_EXST2</name>
<dbReference type="HOGENOM" id="CLU_1001178_0_0_1"/>
<keyword evidence="3" id="KW-1185">Reference proteome</keyword>
<reference evidence="2 3" key="2">
    <citation type="journal article" date="2013" name="PLoS Genet.">
        <title>Comparative genome structure, secondary metabolite, and effector coding capacity across Cochliobolus pathogens.</title>
        <authorList>
            <person name="Condon B.J."/>
            <person name="Leng Y."/>
            <person name="Wu D."/>
            <person name="Bushley K.E."/>
            <person name="Ohm R.A."/>
            <person name="Otillar R."/>
            <person name="Martin J."/>
            <person name="Schackwitz W."/>
            <person name="Grimwood J."/>
            <person name="MohdZainudin N."/>
            <person name="Xue C."/>
            <person name="Wang R."/>
            <person name="Manning V.A."/>
            <person name="Dhillon B."/>
            <person name="Tu Z.J."/>
            <person name="Steffenson B.J."/>
            <person name="Salamov A."/>
            <person name="Sun H."/>
            <person name="Lowry S."/>
            <person name="LaButti K."/>
            <person name="Han J."/>
            <person name="Copeland A."/>
            <person name="Lindquist E."/>
            <person name="Barry K."/>
            <person name="Schmutz J."/>
            <person name="Baker S.E."/>
            <person name="Ciuffetti L.M."/>
            <person name="Grigoriev I.V."/>
            <person name="Zhong S."/>
            <person name="Turgeon B.G."/>
        </authorList>
    </citation>
    <scope>NUCLEOTIDE SEQUENCE [LARGE SCALE GENOMIC DNA]</scope>
    <source>
        <strain evidence="3">28A</strain>
    </source>
</reference>
<evidence type="ECO:0000256" key="1">
    <source>
        <dbReference type="SAM" id="MobiDB-lite"/>
    </source>
</evidence>
<dbReference type="AlphaFoldDB" id="R0IR25"/>
<accession>R0IR25</accession>
<dbReference type="GeneID" id="19404710"/>
<gene>
    <name evidence="2" type="ORF">SETTUDRAFT_41553</name>
</gene>
<evidence type="ECO:0000313" key="2">
    <source>
        <dbReference type="EMBL" id="EOA87121.1"/>
    </source>
</evidence>
<dbReference type="RefSeq" id="XP_008025133.1">
    <property type="nucleotide sequence ID" value="XM_008026942.1"/>
</dbReference>
<proteinExistence type="predicted"/>
<dbReference type="eggNOG" id="ENOG502RI0M">
    <property type="taxonomic scope" value="Eukaryota"/>
</dbReference>
<feature type="region of interest" description="Disordered" evidence="1">
    <location>
        <begin position="208"/>
        <end position="237"/>
    </location>
</feature>
<sequence>MPTAIEHLGAKLYLIHTPLMHRPFLTTVPFIAGDFAAWGYRVDQHQSNSPYVAEIRARERQEHMKRRARDVSQRTRLMEMWATEIIERKKSERQARRRSGMPVEAQIRQEPTMQGASGFPHARVKKTGDFVQDFLNGLVECDGESDVRRKRLSFTFSSATSRICQHVRFLYAIRYVPSAALPEWSRPSTGVVKVYLWADVGDVLLDTASNGGELGDGDPVPKYERGEGPPAYYAEQR</sequence>
<organism evidence="2 3">
    <name type="scientific">Exserohilum turcicum (strain 28A)</name>
    <name type="common">Northern leaf blight fungus</name>
    <name type="synonym">Setosphaeria turcica</name>
    <dbReference type="NCBI Taxonomy" id="671987"/>
    <lineage>
        <taxon>Eukaryota</taxon>
        <taxon>Fungi</taxon>
        <taxon>Dikarya</taxon>
        <taxon>Ascomycota</taxon>
        <taxon>Pezizomycotina</taxon>
        <taxon>Dothideomycetes</taxon>
        <taxon>Pleosporomycetidae</taxon>
        <taxon>Pleosporales</taxon>
        <taxon>Pleosporineae</taxon>
        <taxon>Pleosporaceae</taxon>
        <taxon>Exserohilum</taxon>
    </lineage>
</organism>
<protein>
    <submittedName>
        <fullName evidence="2">Uncharacterized protein</fullName>
    </submittedName>
</protein>
<dbReference type="OrthoDB" id="3774194at2759"/>
<dbReference type="Proteomes" id="UP000016935">
    <property type="component" value="Unassembled WGS sequence"/>
</dbReference>
<evidence type="ECO:0000313" key="3">
    <source>
        <dbReference type="Proteomes" id="UP000016935"/>
    </source>
</evidence>
<reference evidence="2 3" key="1">
    <citation type="journal article" date="2012" name="PLoS Pathog.">
        <title>Diverse lifestyles and strategies of plant pathogenesis encoded in the genomes of eighteen Dothideomycetes fungi.</title>
        <authorList>
            <person name="Ohm R.A."/>
            <person name="Feau N."/>
            <person name="Henrissat B."/>
            <person name="Schoch C.L."/>
            <person name="Horwitz B.A."/>
            <person name="Barry K.W."/>
            <person name="Condon B.J."/>
            <person name="Copeland A.C."/>
            <person name="Dhillon B."/>
            <person name="Glaser F."/>
            <person name="Hesse C.N."/>
            <person name="Kosti I."/>
            <person name="LaButti K."/>
            <person name="Lindquist E.A."/>
            <person name="Lucas S."/>
            <person name="Salamov A.A."/>
            <person name="Bradshaw R.E."/>
            <person name="Ciuffetti L."/>
            <person name="Hamelin R.C."/>
            <person name="Kema G.H.J."/>
            <person name="Lawrence C."/>
            <person name="Scott J.A."/>
            <person name="Spatafora J.W."/>
            <person name="Turgeon B.G."/>
            <person name="de Wit P.J.G.M."/>
            <person name="Zhong S."/>
            <person name="Goodwin S.B."/>
            <person name="Grigoriev I.V."/>
        </authorList>
    </citation>
    <scope>NUCLEOTIDE SEQUENCE [LARGE SCALE GENOMIC DNA]</scope>
    <source>
        <strain evidence="3">28A</strain>
    </source>
</reference>
<dbReference type="EMBL" id="KB908592">
    <property type="protein sequence ID" value="EOA87121.1"/>
    <property type="molecule type" value="Genomic_DNA"/>
</dbReference>